<keyword evidence="3" id="KW-1185">Reference proteome</keyword>
<protein>
    <submittedName>
        <fullName evidence="2">Xanthine dehydrogenase accessory factor</fullName>
    </submittedName>
</protein>
<feature type="domain" description="XdhC Rossmann" evidence="1">
    <location>
        <begin position="24"/>
        <end position="146"/>
    </location>
</feature>
<evidence type="ECO:0000313" key="3">
    <source>
        <dbReference type="Proteomes" id="UP000233781"/>
    </source>
</evidence>
<dbReference type="OrthoDB" id="5242066at2"/>
<gene>
    <name evidence="2" type="ORF">ATL31_0081</name>
</gene>
<dbReference type="EMBL" id="PJNE01000001">
    <property type="protein sequence ID" value="PKW25295.1"/>
    <property type="molecule type" value="Genomic_DNA"/>
</dbReference>
<evidence type="ECO:0000313" key="2">
    <source>
        <dbReference type="EMBL" id="PKW25295.1"/>
    </source>
</evidence>
<dbReference type="Gene3D" id="3.40.50.720">
    <property type="entry name" value="NAD(P)-binding Rossmann-like Domain"/>
    <property type="match status" value="1"/>
</dbReference>
<dbReference type="RefSeq" id="WP_101394032.1">
    <property type="nucleotide sequence ID" value="NZ_PJNE01000001.1"/>
</dbReference>
<dbReference type="InterPro" id="IPR027051">
    <property type="entry name" value="XdhC_Rossmann_dom"/>
</dbReference>
<sequence>MSDTRHDPVRGSGAEPVAGPLGHLVVVFDNHIARSLTAIAAATGWEVTVLDEAPDAETAGRLGHVDALVVCNHDGDGAVDALRGALGTGVRYVAMMASRHRSAGLLEQLRGEGLDDATLTRLHVPAGLSIGGGSAGEIALSVMAEVVADAHGRPGTPMRAS</sequence>
<evidence type="ECO:0000259" key="1">
    <source>
        <dbReference type="Pfam" id="PF13478"/>
    </source>
</evidence>
<dbReference type="PANTHER" id="PTHR30388">
    <property type="entry name" value="ALDEHYDE OXIDOREDUCTASE MOLYBDENUM COFACTOR ASSEMBLY PROTEIN"/>
    <property type="match status" value="1"/>
</dbReference>
<dbReference type="AlphaFoldDB" id="A0A2N3YEM0"/>
<reference evidence="2 3" key="1">
    <citation type="submission" date="2017-12" db="EMBL/GenBank/DDBJ databases">
        <title>Sequencing the genomes of 1000 Actinobacteria strains.</title>
        <authorList>
            <person name="Klenk H.-P."/>
        </authorList>
    </citation>
    <scope>NUCLEOTIDE SEQUENCE [LARGE SCALE GENOMIC DNA]</scope>
    <source>
        <strain evidence="2 3">DSM 12806</strain>
    </source>
</reference>
<dbReference type="PANTHER" id="PTHR30388:SF6">
    <property type="entry name" value="XANTHINE DEHYDROGENASE SUBUNIT A-RELATED"/>
    <property type="match status" value="1"/>
</dbReference>
<proteinExistence type="predicted"/>
<comment type="caution">
    <text evidence="2">The sequence shown here is derived from an EMBL/GenBank/DDBJ whole genome shotgun (WGS) entry which is preliminary data.</text>
</comment>
<dbReference type="InterPro" id="IPR052698">
    <property type="entry name" value="MoCofactor_Util/Proc"/>
</dbReference>
<accession>A0A2N3YEM0</accession>
<organism evidence="2 3">
    <name type="scientific">Phycicoccus duodecadis</name>
    <dbReference type="NCBI Taxonomy" id="173053"/>
    <lineage>
        <taxon>Bacteria</taxon>
        <taxon>Bacillati</taxon>
        <taxon>Actinomycetota</taxon>
        <taxon>Actinomycetes</taxon>
        <taxon>Micrococcales</taxon>
        <taxon>Intrasporangiaceae</taxon>
        <taxon>Phycicoccus</taxon>
    </lineage>
</organism>
<name>A0A2N3YEM0_9MICO</name>
<dbReference type="Pfam" id="PF13478">
    <property type="entry name" value="XdhC_C"/>
    <property type="match status" value="1"/>
</dbReference>
<dbReference type="Proteomes" id="UP000233781">
    <property type="component" value="Unassembled WGS sequence"/>
</dbReference>